<comment type="caution">
    <text evidence="2">The sequence shown here is derived from an EMBL/GenBank/DDBJ whole genome shotgun (WGS) entry which is preliminary data.</text>
</comment>
<proteinExistence type="predicted"/>
<keyword evidence="1" id="KW-0802">TPR repeat</keyword>
<dbReference type="SMART" id="SM00028">
    <property type="entry name" value="TPR"/>
    <property type="match status" value="2"/>
</dbReference>
<dbReference type="SUPFAM" id="SSF48452">
    <property type="entry name" value="TPR-like"/>
    <property type="match status" value="1"/>
</dbReference>
<dbReference type="EMBL" id="JAAIKR010000019">
    <property type="protein sequence ID" value="MBR9729375.1"/>
    <property type="molecule type" value="Genomic_DNA"/>
</dbReference>
<evidence type="ECO:0000313" key="2">
    <source>
        <dbReference type="EMBL" id="MBR9729375.1"/>
    </source>
</evidence>
<dbReference type="RefSeq" id="WP_153666127.1">
    <property type="nucleotide sequence ID" value="NZ_JAAIKR010000019.1"/>
</dbReference>
<evidence type="ECO:0000313" key="3">
    <source>
        <dbReference type="Proteomes" id="UP000811844"/>
    </source>
</evidence>
<protein>
    <recommendedName>
        <fullName evidence="4">Tetratricopeptide repeat protein</fullName>
    </recommendedName>
</protein>
<dbReference type="PROSITE" id="PS51257">
    <property type="entry name" value="PROKAR_LIPOPROTEIN"/>
    <property type="match status" value="1"/>
</dbReference>
<accession>A0ABS5I5S1</accession>
<organism evidence="2 3">
    <name type="scientific">Shewanella intestini</name>
    <dbReference type="NCBI Taxonomy" id="2017544"/>
    <lineage>
        <taxon>Bacteria</taxon>
        <taxon>Pseudomonadati</taxon>
        <taxon>Pseudomonadota</taxon>
        <taxon>Gammaproteobacteria</taxon>
        <taxon>Alteromonadales</taxon>
        <taxon>Shewanellaceae</taxon>
        <taxon>Shewanella</taxon>
    </lineage>
</organism>
<dbReference type="PROSITE" id="PS50005">
    <property type="entry name" value="TPR"/>
    <property type="match status" value="1"/>
</dbReference>
<feature type="repeat" description="TPR" evidence="1">
    <location>
        <begin position="200"/>
        <end position="233"/>
    </location>
</feature>
<evidence type="ECO:0000256" key="1">
    <source>
        <dbReference type="PROSITE-ProRule" id="PRU00339"/>
    </source>
</evidence>
<sequence length="452" mass="50186">MKRLLQVYIVCMTLTGCAFNSIFINYPSQIAPYKSQLATSTSNASLTKLADNISGNDGLLYAQEAGRIAQIEGDFANSKAYYQQAIAAYKDFDDRAIVSVSDIGATSSSFLLNDNAIPYRGPGYERIMLHQYQALNYLLMGDVQGALVEVRRSNQLQSSEQAHYEKSQDSIKEMANGTINSEINKLNKASGTVTSSFLNAYSYYTTGLLHELLGEPNDAYIDYRKAAQITPDNHFLQQDLVRLAKQLSMPQYDEFKKRWGDAPLPKKGQGQVVFMVERGFAPEKQSFTVPFTIDGNFQTAALATYYPRTTPLNTTPITGLNNVLKAQSIANIDALAYNALKEALPGALFRQAARVVTKSELNKSVKGDNKHDNDVGSVAMQIFNVVTEQPDRRSWLTLPQQAQIAREFIKPGQYNISIAGSSATKIEVKPNRATLIWVIETGNRTRFYSIII</sequence>
<evidence type="ECO:0008006" key="4">
    <source>
        <dbReference type="Google" id="ProtNLM"/>
    </source>
</evidence>
<dbReference type="InterPro" id="IPR011990">
    <property type="entry name" value="TPR-like_helical_dom_sf"/>
</dbReference>
<keyword evidence="3" id="KW-1185">Reference proteome</keyword>
<dbReference type="Gene3D" id="1.25.40.10">
    <property type="entry name" value="Tetratricopeptide repeat domain"/>
    <property type="match status" value="1"/>
</dbReference>
<gene>
    <name evidence="2" type="ORF">G3R48_15455</name>
</gene>
<name>A0ABS5I5S1_9GAMM</name>
<dbReference type="InterPro" id="IPR019734">
    <property type="entry name" value="TPR_rpt"/>
</dbReference>
<dbReference type="Proteomes" id="UP000811844">
    <property type="component" value="Unassembled WGS sequence"/>
</dbReference>
<reference evidence="2 3" key="1">
    <citation type="submission" date="2020-02" db="EMBL/GenBank/DDBJ databases">
        <title>Shewanella WXL01 sp. nov., a marine bacterium isolated from green algae in Luhuitou Fringing Reef (Northern South China Sea).</title>
        <authorList>
            <person name="Wang X."/>
        </authorList>
    </citation>
    <scope>NUCLEOTIDE SEQUENCE [LARGE SCALE GENOMIC DNA]</scope>
    <source>
        <strain evidence="2 3">MCCC 1A01895</strain>
    </source>
</reference>